<organism evidence="2 3">
    <name type="scientific">Eumeta variegata</name>
    <name type="common">Bagworm moth</name>
    <name type="synonym">Eumeta japonica</name>
    <dbReference type="NCBI Taxonomy" id="151549"/>
    <lineage>
        <taxon>Eukaryota</taxon>
        <taxon>Metazoa</taxon>
        <taxon>Ecdysozoa</taxon>
        <taxon>Arthropoda</taxon>
        <taxon>Hexapoda</taxon>
        <taxon>Insecta</taxon>
        <taxon>Pterygota</taxon>
        <taxon>Neoptera</taxon>
        <taxon>Endopterygota</taxon>
        <taxon>Lepidoptera</taxon>
        <taxon>Glossata</taxon>
        <taxon>Ditrysia</taxon>
        <taxon>Tineoidea</taxon>
        <taxon>Psychidae</taxon>
        <taxon>Oiketicinae</taxon>
        <taxon>Eumeta</taxon>
    </lineage>
</organism>
<proteinExistence type="predicted"/>
<dbReference type="Proteomes" id="UP000299102">
    <property type="component" value="Unassembled WGS sequence"/>
</dbReference>
<sequence length="105" mass="11786">MKLEESFAIEVTESFKSSDEVQQEGLPEKSSFLSRRPTTDLRSRAYISDGDVTKKTIRGILREVLQQPCALECFAGVRIDMSLLPAVLSASATYIIVVLQFMHFI</sequence>
<protein>
    <recommendedName>
        <fullName evidence="4">Gustatory receptor</fullName>
    </recommendedName>
</protein>
<keyword evidence="1" id="KW-1133">Transmembrane helix</keyword>
<evidence type="ECO:0000256" key="1">
    <source>
        <dbReference type="SAM" id="Phobius"/>
    </source>
</evidence>
<accession>A0A4C1VTR9</accession>
<evidence type="ECO:0000313" key="3">
    <source>
        <dbReference type="Proteomes" id="UP000299102"/>
    </source>
</evidence>
<reference evidence="2 3" key="1">
    <citation type="journal article" date="2019" name="Commun. Biol.">
        <title>The bagworm genome reveals a unique fibroin gene that provides high tensile strength.</title>
        <authorList>
            <person name="Kono N."/>
            <person name="Nakamura H."/>
            <person name="Ohtoshi R."/>
            <person name="Tomita M."/>
            <person name="Numata K."/>
            <person name="Arakawa K."/>
        </authorList>
    </citation>
    <scope>NUCLEOTIDE SEQUENCE [LARGE SCALE GENOMIC DNA]</scope>
</reference>
<evidence type="ECO:0000313" key="2">
    <source>
        <dbReference type="EMBL" id="GBP42556.1"/>
    </source>
</evidence>
<gene>
    <name evidence="2" type="ORF">EVAR_82006_1</name>
</gene>
<name>A0A4C1VTR9_EUMVA</name>
<keyword evidence="1" id="KW-0812">Transmembrane</keyword>
<dbReference type="EMBL" id="BGZK01000420">
    <property type="protein sequence ID" value="GBP42556.1"/>
    <property type="molecule type" value="Genomic_DNA"/>
</dbReference>
<keyword evidence="1" id="KW-0472">Membrane</keyword>
<evidence type="ECO:0008006" key="4">
    <source>
        <dbReference type="Google" id="ProtNLM"/>
    </source>
</evidence>
<comment type="caution">
    <text evidence="2">The sequence shown here is derived from an EMBL/GenBank/DDBJ whole genome shotgun (WGS) entry which is preliminary data.</text>
</comment>
<dbReference type="OrthoDB" id="6930543at2759"/>
<keyword evidence="3" id="KW-1185">Reference proteome</keyword>
<feature type="transmembrane region" description="Helical" evidence="1">
    <location>
        <begin position="83"/>
        <end position="102"/>
    </location>
</feature>
<dbReference type="AlphaFoldDB" id="A0A4C1VTR9"/>